<protein>
    <submittedName>
        <fullName evidence="9">ABC transporter permease</fullName>
    </submittedName>
</protein>
<evidence type="ECO:0000256" key="3">
    <source>
        <dbReference type="ARBA" id="ARBA00022475"/>
    </source>
</evidence>
<dbReference type="PANTHER" id="PTHR30151:SF0">
    <property type="entry name" value="ABC TRANSPORTER PERMEASE PROTEIN MJ0413-RELATED"/>
    <property type="match status" value="1"/>
</dbReference>
<dbReference type="CDD" id="cd06261">
    <property type="entry name" value="TM_PBP2"/>
    <property type="match status" value="1"/>
</dbReference>
<dbReference type="Gene3D" id="1.10.3720.10">
    <property type="entry name" value="MetI-like"/>
    <property type="match status" value="1"/>
</dbReference>
<evidence type="ECO:0000256" key="1">
    <source>
        <dbReference type="ARBA" id="ARBA00004651"/>
    </source>
</evidence>
<keyword evidence="2 7" id="KW-0813">Transport</keyword>
<dbReference type="PROSITE" id="PS50928">
    <property type="entry name" value="ABC_TM1"/>
    <property type="match status" value="1"/>
</dbReference>
<dbReference type="AlphaFoldDB" id="A0A5E4WPU3"/>
<dbReference type="Pfam" id="PF00528">
    <property type="entry name" value="BPD_transp_1"/>
    <property type="match status" value="1"/>
</dbReference>
<keyword evidence="5 7" id="KW-1133">Transmembrane helix</keyword>
<feature type="transmembrane region" description="Helical" evidence="7">
    <location>
        <begin position="270"/>
        <end position="291"/>
    </location>
</feature>
<dbReference type="PANTHER" id="PTHR30151">
    <property type="entry name" value="ALKANE SULFONATE ABC TRANSPORTER-RELATED, MEMBRANE SUBUNIT"/>
    <property type="match status" value="1"/>
</dbReference>
<evidence type="ECO:0000256" key="4">
    <source>
        <dbReference type="ARBA" id="ARBA00022692"/>
    </source>
</evidence>
<name>A0A5E4WPU3_9BURK</name>
<keyword evidence="10" id="KW-1185">Reference proteome</keyword>
<feature type="transmembrane region" description="Helical" evidence="7">
    <location>
        <begin position="116"/>
        <end position="137"/>
    </location>
</feature>
<organism evidence="9 10">
    <name type="scientific">Pandoraea anhela</name>
    <dbReference type="NCBI Taxonomy" id="2508295"/>
    <lineage>
        <taxon>Bacteria</taxon>
        <taxon>Pseudomonadati</taxon>
        <taxon>Pseudomonadota</taxon>
        <taxon>Betaproteobacteria</taxon>
        <taxon>Burkholderiales</taxon>
        <taxon>Burkholderiaceae</taxon>
        <taxon>Pandoraea</taxon>
    </lineage>
</organism>
<dbReference type="FunFam" id="1.10.3720.10:FF:000003">
    <property type="entry name" value="Aliphatic sulfonate ABC transporter permease"/>
    <property type="match status" value="1"/>
</dbReference>
<dbReference type="GO" id="GO:0042918">
    <property type="term" value="P:alkanesulfonate transmembrane transport"/>
    <property type="evidence" value="ECO:0007669"/>
    <property type="project" value="UniProtKB-ARBA"/>
</dbReference>
<comment type="subcellular location">
    <subcellularLocation>
        <location evidence="1 7">Cell membrane</location>
        <topology evidence="1 7">Multi-pass membrane protein</topology>
    </subcellularLocation>
</comment>
<evidence type="ECO:0000313" key="9">
    <source>
        <dbReference type="EMBL" id="VVE25819.1"/>
    </source>
</evidence>
<evidence type="ECO:0000259" key="8">
    <source>
        <dbReference type="PROSITE" id="PS50928"/>
    </source>
</evidence>
<dbReference type="GO" id="GO:0005886">
    <property type="term" value="C:plasma membrane"/>
    <property type="evidence" value="ECO:0007669"/>
    <property type="project" value="UniProtKB-SubCell"/>
</dbReference>
<evidence type="ECO:0000256" key="7">
    <source>
        <dbReference type="RuleBase" id="RU363032"/>
    </source>
</evidence>
<keyword evidence="6 7" id="KW-0472">Membrane</keyword>
<evidence type="ECO:0000313" key="10">
    <source>
        <dbReference type="Proteomes" id="UP000406256"/>
    </source>
</evidence>
<evidence type="ECO:0000256" key="5">
    <source>
        <dbReference type="ARBA" id="ARBA00022989"/>
    </source>
</evidence>
<dbReference type="InterPro" id="IPR000515">
    <property type="entry name" value="MetI-like"/>
</dbReference>
<proteinExistence type="inferred from homology"/>
<feature type="transmembrane region" description="Helical" evidence="7">
    <location>
        <begin position="172"/>
        <end position="190"/>
    </location>
</feature>
<sequence length="305" mass="32713">MASKLAPDVSPDIAPSVAPSVAPNVAPSVAPNFTRMRTTARTRRLPRSRSLQVVLQWASLAVCVLAWHWVTTHRVHLGIVNFENVPSPAQTLDAAWALLQSPKLAHHLASSLQRVAWGYVIAAIIGVVCGVAIGRASWARIALLPPLEVLRPIPAVAWIPLAILMFPSSELSMIFITFTGALFPILLGTIHGTESVDARLIASARSLGAGRWDVLREVVLPGAAPGIVTGLAIGMGTSWFCLVTAEMISGQFGIGYYTWESYTVQRYPNIVVGMLIIGLLGMGSSVLIRFVGQRLTPWRTSAGGR</sequence>
<dbReference type="EMBL" id="CABPSB010000012">
    <property type="protein sequence ID" value="VVE25819.1"/>
    <property type="molecule type" value="Genomic_DNA"/>
</dbReference>
<feature type="transmembrane region" description="Helical" evidence="7">
    <location>
        <begin position="51"/>
        <end position="70"/>
    </location>
</feature>
<comment type="similarity">
    <text evidence="7">Belongs to the binding-protein-dependent transport system permease family.</text>
</comment>
<dbReference type="InterPro" id="IPR035906">
    <property type="entry name" value="MetI-like_sf"/>
</dbReference>
<evidence type="ECO:0000256" key="6">
    <source>
        <dbReference type="ARBA" id="ARBA00023136"/>
    </source>
</evidence>
<keyword evidence="4 7" id="KW-0812">Transmembrane</keyword>
<keyword evidence="3" id="KW-1003">Cell membrane</keyword>
<accession>A0A5E4WPU3</accession>
<feature type="transmembrane region" description="Helical" evidence="7">
    <location>
        <begin position="149"/>
        <end position="166"/>
    </location>
</feature>
<feature type="domain" description="ABC transmembrane type-1" evidence="8">
    <location>
        <begin position="108"/>
        <end position="288"/>
    </location>
</feature>
<evidence type="ECO:0000256" key="2">
    <source>
        <dbReference type="ARBA" id="ARBA00022448"/>
    </source>
</evidence>
<dbReference type="Proteomes" id="UP000406256">
    <property type="component" value="Unassembled WGS sequence"/>
</dbReference>
<reference evidence="9 10" key="1">
    <citation type="submission" date="2019-08" db="EMBL/GenBank/DDBJ databases">
        <authorList>
            <person name="Peeters C."/>
        </authorList>
    </citation>
    <scope>NUCLEOTIDE SEQUENCE [LARGE SCALE GENOMIC DNA]</scope>
    <source>
        <strain evidence="9 10">LMG 31108</strain>
    </source>
</reference>
<gene>
    <name evidence="9" type="ORF">PAN31108_03371</name>
</gene>
<dbReference type="SUPFAM" id="SSF161098">
    <property type="entry name" value="MetI-like"/>
    <property type="match status" value="1"/>
</dbReference>